<organism evidence="1 2">
    <name type="scientific">Paenibacillus spongiae</name>
    <dbReference type="NCBI Taxonomy" id="2909671"/>
    <lineage>
        <taxon>Bacteria</taxon>
        <taxon>Bacillati</taxon>
        <taxon>Bacillota</taxon>
        <taxon>Bacilli</taxon>
        <taxon>Bacillales</taxon>
        <taxon>Paenibacillaceae</taxon>
        <taxon>Paenibacillus</taxon>
    </lineage>
</organism>
<accession>A0ABY5SA94</accession>
<evidence type="ECO:0000313" key="1">
    <source>
        <dbReference type="EMBL" id="UVI30856.1"/>
    </source>
</evidence>
<reference evidence="1" key="1">
    <citation type="submission" date="2022-01" db="EMBL/GenBank/DDBJ databases">
        <title>Paenibacillus spongiae sp. nov., isolated from marine sponge.</title>
        <authorList>
            <person name="Li Z."/>
            <person name="Zhang M."/>
        </authorList>
    </citation>
    <scope>NUCLEOTIDE SEQUENCE</scope>
    <source>
        <strain evidence="1">PHS-Z3</strain>
    </source>
</reference>
<dbReference type="Proteomes" id="UP001057877">
    <property type="component" value="Chromosome"/>
</dbReference>
<dbReference type="InterPro" id="IPR009097">
    <property type="entry name" value="Cyclic_Pdiesterase"/>
</dbReference>
<protein>
    <submittedName>
        <fullName evidence="1">2'-5' RNA ligase family protein</fullName>
    </submittedName>
</protein>
<dbReference type="SUPFAM" id="SSF55144">
    <property type="entry name" value="LigT-like"/>
    <property type="match status" value="1"/>
</dbReference>
<keyword evidence="2" id="KW-1185">Reference proteome</keyword>
<dbReference type="PANTHER" id="PTHR36039:SF2">
    <property type="entry name" value="RNA LIGASE_CYCLIC NUCLEOTIDE PHOSPHODIESTERASE FAMILY PROTEIN"/>
    <property type="match status" value="1"/>
</dbReference>
<sequence length="301" mass="34390">MKLDSYNGQLVKLTMDNGEELLVQPLEPEDKNQGTYRVRSFTARMHSRFDAVIVLEEQHVAAVEVMPEEMRSGLALTLNHVPDILQAYESLKDVKLPSKVSFGRFKRDDDAEGGQTSMYAVELFFDTDMDRCVRRSWRELHELGISSGMHEIEELRPHITVAVYNEVERIEPLLEKVGVFMAERKAMSLKFDVVGTFPTTRTLFLSPTITEELIQFHADYYAQCGGEWMASVSPFYVPGSWNPHCTLATKLDGERFIQAVAHVMPQFMPLRGETAELGVVKLHWREGRCVRSPLVKAYRFA</sequence>
<dbReference type="EMBL" id="CP091430">
    <property type="protein sequence ID" value="UVI30856.1"/>
    <property type="molecule type" value="Genomic_DNA"/>
</dbReference>
<dbReference type="Pfam" id="PF13563">
    <property type="entry name" value="2_5_RNA_ligase2"/>
    <property type="match status" value="1"/>
</dbReference>
<dbReference type="RefSeq" id="WP_258386919.1">
    <property type="nucleotide sequence ID" value="NZ_CP091430.1"/>
</dbReference>
<dbReference type="PANTHER" id="PTHR36039">
    <property type="match status" value="1"/>
</dbReference>
<proteinExistence type="predicted"/>
<keyword evidence="1" id="KW-0436">Ligase</keyword>
<dbReference type="Gene3D" id="3.90.1140.10">
    <property type="entry name" value="Cyclic phosphodiesterase"/>
    <property type="match status" value="1"/>
</dbReference>
<evidence type="ECO:0000313" key="2">
    <source>
        <dbReference type="Proteomes" id="UP001057877"/>
    </source>
</evidence>
<name>A0ABY5SA94_9BACL</name>
<gene>
    <name evidence="1" type="ORF">L1F29_02975</name>
</gene>
<dbReference type="GO" id="GO:0016874">
    <property type="term" value="F:ligase activity"/>
    <property type="evidence" value="ECO:0007669"/>
    <property type="project" value="UniProtKB-KW"/>
</dbReference>